<dbReference type="OrthoDB" id="9812295at2"/>
<evidence type="ECO:0000313" key="3">
    <source>
        <dbReference type="Proteomes" id="UP000005801"/>
    </source>
</evidence>
<dbReference type="eggNOG" id="COG0431">
    <property type="taxonomic scope" value="Bacteria"/>
</dbReference>
<dbReference type="Proteomes" id="UP000005801">
    <property type="component" value="Unassembled WGS sequence"/>
</dbReference>
<dbReference type="RefSeq" id="WP_006969948.1">
    <property type="nucleotide sequence ID" value="NZ_ABCS01000007.1"/>
</dbReference>
<dbReference type="Pfam" id="PF03358">
    <property type="entry name" value="FMN_red"/>
    <property type="match status" value="1"/>
</dbReference>
<dbReference type="InterPro" id="IPR029039">
    <property type="entry name" value="Flavoprotein-like_sf"/>
</dbReference>
<dbReference type="STRING" id="391625.PPSIR1_28133"/>
<evidence type="ECO:0000259" key="1">
    <source>
        <dbReference type="Pfam" id="PF03358"/>
    </source>
</evidence>
<dbReference type="Gene3D" id="3.40.50.360">
    <property type="match status" value="1"/>
</dbReference>
<dbReference type="InterPro" id="IPR050712">
    <property type="entry name" value="NAD(P)H-dep_reductase"/>
</dbReference>
<proteinExistence type="predicted"/>
<evidence type="ECO:0000313" key="2">
    <source>
        <dbReference type="EMBL" id="EDM80855.1"/>
    </source>
</evidence>
<gene>
    <name evidence="2" type="ORF">PPSIR1_28133</name>
</gene>
<organism evidence="2 3">
    <name type="scientific">Plesiocystis pacifica SIR-1</name>
    <dbReference type="NCBI Taxonomy" id="391625"/>
    <lineage>
        <taxon>Bacteria</taxon>
        <taxon>Pseudomonadati</taxon>
        <taxon>Myxococcota</taxon>
        <taxon>Polyangia</taxon>
        <taxon>Nannocystales</taxon>
        <taxon>Nannocystaceae</taxon>
        <taxon>Plesiocystis</taxon>
    </lineage>
</organism>
<sequence>MKLLVFAASAHSTSINRRLAEYAARTLAADASLDVPIEIERLDLNDYEMPLFTQDREAQLGSPPQAQAFLDAIARNDAVVVSFAEHNGSYTVAYKNVFDWASRIDNKVYQGRPMVLLATSPGGRGGASVLGQASASLPYQGGEIVASVSVPRFHANFDADTDTLTQPELRAQVEAAMRALYDATKARLNKGP</sequence>
<dbReference type="EMBL" id="ABCS01000007">
    <property type="protein sequence ID" value="EDM80855.1"/>
    <property type="molecule type" value="Genomic_DNA"/>
</dbReference>
<keyword evidence="3" id="KW-1185">Reference proteome</keyword>
<dbReference type="GO" id="GO:0010181">
    <property type="term" value="F:FMN binding"/>
    <property type="evidence" value="ECO:0007669"/>
    <property type="project" value="TreeGrafter"/>
</dbReference>
<dbReference type="GO" id="GO:0005829">
    <property type="term" value="C:cytosol"/>
    <property type="evidence" value="ECO:0007669"/>
    <property type="project" value="TreeGrafter"/>
</dbReference>
<reference evidence="2 3" key="1">
    <citation type="submission" date="2007-06" db="EMBL/GenBank/DDBJ databases">
        <authorList>
            <person name="Shimkets L."/>
            <person name="Ferriera S."/>
            <person name="Johnson J."/>
            <person name="Kravitz S."/>
            <person name="Beeson K."/>
            <person name="Sutton G."/>
            <person name="Rogers Y.-H."/>
            <person name="Friedman R."/>
            <person name="Frazier M."/>
            <person name="Venter J.C."/>
        </authorList>
    </citation>
    <scope>NUCLEOTIDE SEQUENCE [LARGE SCALE GENOMIC DNA]</scope>
    <source>
        <strain evidence="2 3">SIR-1</strain>
    </source>
</reference>
<protein>
    <submittedName>
        <fullName evidence="2">NADPH-dependent FMN reductase</fullName>
    </submittedName>
</protein>
<dbReference type="GO" id="GO:0016491">
    <property type="term" value="F:oxidoreductase activity"/>
    <property type="evidence" value="ECO:0007669"/>
    <property type="project" value="InterPro"/>
</dbReference>
<dbReference type="PANTHER" id="PTHR30543:SF21">
    <property type="entry name" value="NAD(P)H-DEPENDENT FMN REDUCTASE LOT6"/>
    <property type="match status" value="1"/>
</dbReference>
<dbReference type="SUPFAM" id="SSF52218">
    <property type="entry name" value="Flavoproteins"/>
    <property type="match status" value="1"/>
</dbReference>
<name>A6FZP9_9BACT</name>
<accession>A6FZP9</accession>
<dbReference type="PANTHER" id="PTHR30543">
    <property type="entry name" value="CHROMATE REDUCTASE"/>
    <property type="match status" value="1"/>
</dbReference>
<dbReference type="AlphaFoldDB" id="A6FZP9"/>
<comment type="caution">
    <text evidence="2">The sequence shown here is derived from an EMBL/GenBank/DDBJ whole genome shotgun (WGS) entry which is preliminary data.</text>
</comment>
<dbReference type="InterPro" id="IPR005025">
    <property type="entry name" value="FMN_Rdtase-like_dom"/>
</dbReference>
<feature type="domain" description="NADPH-dependent FMN reductase-like" evidence="1">
    <location>
        <begin position="1"/>
        <end position="147"/>
    </location>
</feature>